<dbReference type="InterPro" id="IPR005467">
    <property type="entry name" value="His_kinase_dom"/>
</dbReference>
<name>A0ABQ4RYJ9_9HYPH</name>
<dbReference type="SUPFAM" id="SSF52172">
    <property type="entry name" value="CheY-like"/>
    <property type="match status" value="1"/>
</dbReference>
<dbReference type="SMART" id="SM00387">
    <property type="entry name" value="HATPase_c"/>
    <property type="match status" value="2"/>
</dbReference>
<organism evidence="8 9">
    <name type="scientific">Methylobacterium iners</name>
    <dbReference type="NCBI Taxonomy" id="418707"/>
    <lineage>
        <taxon>Bacteria</taxon>
        <taxon>Pseudomonadati</taxon>
        <taxon>Pseudomonadota</taxon>
        <taxon>Alphaproteobacteria</taxon>
        <taxon>Hyphomicrobiales</taxon>
        <taxon>Methylobacteriaceae</taxon>
        <taxon>Methylobacterium</taxon>
    </lineage>
</organism>
<evidence type="ECO:0000259" key="7">
    <source>
        <dbReference type="PROSITE" id="PS50110"/>
    </source>
</evidence>
<dbReference type="CDD" id="cd18161">
    <property type="entry name" value="REC_hyHK_blue-like"/>
    <property type="match status" value="1"/>
</dbReference>
<dbReference type="InterPro" id="IPR036097">
    <property type="entry name" value="HisK_dim/P_sf"/>
</dbReference>
<proteinExistence type="predicted"/>
<feature type="modified residue" description="4-aspartylphosphate" evidence="4">
    <location>
        <position position="550"/>
    </location>
</feature>
<evidence type="ECO:0000256" key="4">
    <source>
        <dbReference type="PROSITE-ProRule" id="PRU00169"/>
    </source>
</evidence>
<protein>
    <recommendedName>
        <fullName evidence="2">histidine kinase</fullName>
        <ecNumber evidence="2">2.7.13.3</ecNumber>
    </recommendedName>
</protein>
<dbReference type="InterPro" id="IPR004358">
    <property type="entry name" value="Sig_transdc_His_kin-like_C"/>
</dbReference>
<dbReference type="EC" id="2.7.13.3" evidence="2"/>
<reference evidence="8" key="2">
    <citation type="submission" date="2021-08" db="EMBL/GenBank/DDBJ databases">
        <authorList>
            <person name="Tani A."/>
            <person name="Ola A."/>
            <person name="Ogura Y."/>
            <person name="Katsura K."/>
            <person name="Hayashi T."/>
        </authorList>
    </citation>
    <scope>NUCLEOTIDE SEQUENCE</scope>
    <source>
        <strain evidence="8">DSM 19015</strain>
    </source>
</reference>
<dbReference type="SUPFAM" id="SSF47384">
    <property type="entry name" value="Homodimeric domain of signal transducing histidine kinase"/>
    <property type="match status" value="1"/>
</dbReference>
<feature type="domain" description="Response regulatory" evidence="7">
    <location>
        <begin position="500"/>
        <end position="616"/>
    </location>
</feature>
<dbReference type="Gene3D" id="3.30.565.10">
    <property type="entry name" value="Histidine kinase-like ATPase, C-terminal domain"/>
    <property type="match status" value="2"/>
</dbReference>
<dbReference type="Pfam" id="PF00512">
    <property type="entry name" value="HisKA"/>
    <property type="match status" value="1"/>
</dbReference>
<evidence type="ECO:0000256" key="5">
    <source>
        <dbReference type="SAM" id="Coils"/>
    </source>
</evidence>
<evidence type="ECO:0000313" key="9">
    <source>
        <dbReference type="Proteomes" id="UP001055125"/>
    </source>
</evidence>
<dbReference type="InterPro" id="IPR001789">
    <property type="entry name" value="Sig_transdc_resp-reg_receiver"/>
</dbReference>
<dbReference type="Gene3D" id="1.10.287.130">
    <property type="match status" value="1"/>
</dbReference>
<dbReference type="PROSITE" id="PS50110">
    <property type="entry name" value="RESPONSE_REGULATORY"/>
    <property type="match status" value="1"/>
</dbReference>
<dbReference type="Gene3D" id="3.40.50.2300">
    <property type="match status" value="1"/>
</dbReference>
<dbReference type="InterPro" id="IPR003661">
    <property type="entry name" value="HisK_dim/P_dom"/>
</dbReference>
<dbReference type="RefSeq" id="WP_238245018.1">
    <property type="nucleotide sequence ID" value="NZ_BPQP01000048.1"/>
</dbReference>
<dbReference type="CDD" id="cd16919">
    <property type="entry name" value="HATPase_CckA-like"/>
    <property type="match status" value="1"/>
</dbReference>
<dbReference type="InterPro" id="IPR003594">
    <property type="entry name" value="HATPase_dom"/>
</dbReference>
<dbReference type="InterPro" id="IPR011006">
    <property type="entry name" value="CheY-like_superfamily"/>
</dbReference>
<gene>
    <name evidence="8" type="primary">spoIIAB_2</name>
    <name evidence="8" type="ORF">OCOJLMKI_3105</name>
</gene>
<dbReference type="Proteomes" id="UP001055125">
    <property type="component" value="Unassembled WGS sequence"/>
</dbReference>
<reference evidence="8" key="1">
    <citation type="journal article" date="2021" name="Front. Microbiol.">
        <title>Comprehensive Comparative Genomics and Phenotyping of Methylobacterium Species.</title>
        <authorList>
            <person name="Alessa O."/>
            <person name="Ogura Y."/>
            <person name="Fujitani Y."/>
            <person name="Takami H."/>
            <person name="Hayashi T."/>
            <person name="Sahin N."/>
            <person name="Tani A."/>
        </authorList>
    </citation>
    <scope>NUCLEOTIDE SEQUENCE</scope>
    <source>
        <strain evidence="8">DSM 19015</strain>
    </source>
</reference>
<sequence length="624" mass="67257">MSGWPILTVALGREVDVVAVRQRARRIAELVGFGMQDQTRIATAVSEIARNAVVYSGRGRAEFALSGADAPQRLVIRVSDQGPGIRDLEAILSGRYQSPTGLGLGILGARRLMDKFELDSAPGRGTTVTLEKTLPKTVLSVAQSALSDLSRRLAADAVGDPLAELRAQNQELLRSLADLKGQQDEATRLNEELDHTNKGVVALYAELDQKATELQALNASLKERIATAIAERERVEENLRQSQKMEAVGQLTGGIAHDFNNLLQIVTGNLEILGRNLPEEAGRLRRATDNAMRGAQRAAILTQRLLAFSRRQPLAPKPIDVNALVAGMSELLHRTLGEPIAVETVLAGGLWRVEADPNQLENALLNLAVNARDAMPDGGKLTIETANSRLDEAYAQENVEVVPGQYVAVCVTDTGSGMSPEVVARVFEPFFTTKDVGRGTGLGLSMIYGFVKQSGGHVKIYSEEGQGTRVKLYLPRLFGAAAEEVIVPAQAIPEGSREEVILVVEDDDDVRAYSAEVLRELGYEVVEARDAASALRVLEGISRLDLLFTDVVLPGGMTGRDLADAARSRWPALKVLFTTGYARNAIVHNGRLDADVEMIGKPFTFADLAAKVRDVLDGPSGAGR</sequence>
<comment type="catalytic activity">
    <reaction evidence="1">
        <text>ATP + protein L-histidine = ADP + protein N-phospho-L-histidine.</text>
        <dbReference type="EC" id="2.7.13.3"/>
    </reaction>
</comment>
<keyword evidence="5" id="KW-0175">Coiled coil</keyword>
<dbReference type="SMART" id="SM00388">
    <property type="entry name" value="HisKA"/>
    <property type="match status" value="1"/>
</dbReference>
<dbReference type="InterPro" id="IPR036890">
    <property type="entry name" value="HATPase_C_sf"/>
</dbReference>
<dbReference type="PRINTS" id="PR00344">
    <property type="entry name" value="BCTRLSENSOR"/>
</dbReference>
<evidence type="ECO:0000256" key="2">
    <source>
        <dbReference type="ARBA" id="ARBA00012438"/>
    </source>
</evidence>
<dbReference type="Pfam" id="PF00072">
    <property type="entry name" value="Response_reg"/>
    <property type="match status" value="1"/>
</dbReference>
<dbReference type="SUPFAM" id="SSF55874">
    <property type="entry name" value="ATPase domain of HSP90 chaperone/DNA topoisomerase II/histidine kinase"/>
    <property type="match status" value="2"/>
</dbReference>
<comment type="caution">
    <text evidence="8">The sequence shown here is derived from an EMBL/GenBank/DDBJ whole genome shotgun (WGS) entry which is preliminary data.</text>
</comment>
<feature type="coiled-coil region" evidence="5">
    <location>
        <begin position="162"/>
        <end position="245"/>
    </location>
</feature>
<evidence type="ECO:0000256" key="1">
    <source>
        <dbReference type="ARBA" id="ARBA00000085"/>
    </source>
</evidence>
<dbReference type="PANTHER" id="PTHR43065">
    <property type="entry name" value="SENSOR HISTIDINE KINASE"/>
    <property type="match status" value="1"/>
</dbReference>
<dbReference type="Pfam" id="PF02518">
    <property type="entry name" value="HATPase_c"/>
    <property type="match status" value="1"/>
</dbReference>
<evidence type="ECO:0000313" key="8">
    <source>
        <dbReference type="EMBL" id="GJD95889.1"/>
    </source>
</evidence>
<dbReference type="PROSITE" id="PS50109">
    <property type="entry name" value="HIS_KIN"/>
    <property type="match status" value="1"/>
</dbReference>
<accession>A0ABQ4RYJ9</accession>
<dbReference type="SMART" id="SM00448">
    <property type="entry name" value="REC"/>
    <property type="match status" value="1"/>
</dbReference>
<evidence type="ECO:0000256" key="3">
    <source>
        <dbReference type="ARBA" id="ARBA00022553"/>
    </source>
</evidence>
<feature type="domain" description="Histidine kinase" evidence="6">
    <location>
        <begin position="254"/>
        <end position="478"/>
    </location>
</feature>
<evidence type="ECO:0000259" key="6">
    <source>
        <dbReference type="PROSITE" id="PS50109"/>
    </source>
</evidence>
<dbReference type="CDD" id="cd16934">
    <property type="entry name" value="HATPase_RsbT-like"/>
    <property type="match status" value="1"/>
</dbReference>
<keyword evidence="3 4" id="KW-0597">Phosphoprotein</keyword>
<dbReference type="Pfam" id="PF13581">
    <property type="entry name" value="HATPase_c_2"/>
    <property type="match status" value="1"/>
</dbReference>
<dbReference type="EMBL" id="BPQP01000048">
    <property type="protein sequence ID" value="GJD95889.1"/>
    <property type="molecule type" value="Genomic_DNA"/>
</dbReference>
<dbReference type="PANTHER" id="PTHR43065:SF49">
    <property type="entry name" value="HISTIDINE KINASE"/>
    <property type="match status" value="1"/>
</dbReference>
<keyword evidence="9" id="KW-1185">Reference proteome</keyword>